<dbReference type="Pfam" id="PF00089">
    <property type="entry name" value="Trypsin"/>
    <property type="match status" value="1"/>
</dbReference>
<organism evidence="3 4">
    <name type="scientific">Pseudaquabacterium inlustre</name>
    <dbReference type="NCBI Taxonomy" id="2984192"/>
    <lineage>
        <taxon>Bacteria</taxon>
        <taxon>Pseudomonadati</taxon>
        <taxon>Pseudomonadota</taxon>
        <taxon>Betaproteobacteria</taxon>
        <taxon>Burkholderiales</taxon>
        <taxon>Sphaerotilaceae</taxon>
        <taxon>Pseudaquabacterium</taxon>
    </lineage>
</organism>
<dbReference type="GO" id="GO:0016787">
    <property type="term" value="F:hydrolase activity"/>
    <property type="evidence" value="ECO:0007669"/>
    <property type="project" value="UniProtKB-KW"/>
</dbReference>
<keyword evidence="1" id="KW-0732">Signal</keyword>
<name>A0ABU9CG34_9BURK</name>
<dbReference type="PANTHER" id="PTHR24260">
    <property type="match status" value="1"/>
</dbReference>
<dbReference type="InterPro" id="IPR043504">
    <property type="entry name" value="Peptidase_S1_PA_chymotrypsin"/>
</dbReference>
<feature type="chain" id="PRO_5047103295" evidence="1">
    <location>
        <begin position="26"/>
        <end position="376"/>
    </location>
</feature>
<dbReference type="Gene3D" id="2.40.10.10">
    <property type="entry name" value="Trypsin-like serine proteases"/>
    <property type="match status" value="1"/>
</dbReference>
<evidence type="ECO:0000256" key="1">
    <source>
        <dbReference type="SAM" id="SignalP"/>
    </source>
</evidence>
<dbReference type="InterPro" id="IPR018114">
    <property type="entry name" value="TRYPSIN_HIS"/>
</dbReference>
<evidence type="ECO:0000313" key="3">
    <source>
        <dbReference type="EMBL" id="MEK8050832.1"/>
    </source>
</evidence>
<proteinExistence type="predicted"/>
<dbReference type="EC" id="3.4.21.-" evidence="3"/>
<keyword evidence="4" id="KW-1185">Reference proteome</keyword>
<dbReference type="NCBIfam" id="TIGR02595">
    <property type="entry name" value="PEP_CTERM"/>
    <property type="match status" value="1"/>
</dbReference>
<comment type="caution">
    <text evidence="3">The sequence shown here is derived from an EMBL/GenBank/DDBJ whole genome shotgun (WGS) entry which is preliminary data.</text>
</comment>
<gene>
    <name evidence="3" type="ORF">AACH10_11350</name>
</gene>
<feature type="domain" description="Peptidase S1" evidence="2">
    <location>
        <begin position="43"/>
        <end position="344"/>
    </location>
</feature>
<dbReference type="InterPro" id="IPR013424">
    <property type="entry name" value="Ice-binding_C"/>
</dbReference>
<dbReference type="InterPro" id="IPR009003">
    <property type="entry name" value="Peptidase_S1_PA"/>
</dbReference>
<dbReference type="PRINTS" id="PR00722">
    <property type="entry name" value="CHYMOTRYPSIN"/>
</dbReference>
<dbReference type="PANTHER" id="PTHR24260:SF136">
    <property type="entry name" value="GH08193P-RELATED"/>
    <property type="match status" value="1"/>
</dbReference>
<dbReference type="Pfam" id="PF07589">
    <property type="entry name" value="PEP-CTERM"/>
    <property type="match status" value="1"/>
</dbReference>
<protein>
    <submittedName>
        <fullName evidence="3">Trypsin-like serine protease</fullName>
        <ecNumber evidence="3">3.4.21.-</ecNumber>
    </submittedName>
</protein>
<feature type="signal peptide" evidence="1">
    <location>
        <begin position="1"/>
        <end position="25"/>
    </location>
</feature>
<evidence type="ECO:0000259" key="2">
    <source>
        <dbReference type="PROSITE" id="PS50240"/>
    </source>
</evidence>
<accession>A0ABU9CG34</accession>
<dbReference type="SUPFAM" id="SSF50494">
    <property type="entry name" value="Trypsin-like serine proteases"/>
    <property type="match status" value="1"/>
</dbReference>
<dbReference type="EMBL" id="JBBUTH010000005">
    <property type="protein sequence ID" value="MEK8050832.1"/>
    <property type="molecule type" value="Genomic_DNA"/>
</dbReference>
<sequence length="376" mass="39054">MSNKSLSRVALAAALLLGATGAVQAQSVASQLAATGADNTRLVLAGNGAYVASRLVDANVPTSPFSGVVSVRTVFDAGTSAAAAYICSGALISPWHVLTAAHCVDKADDGKGMNLSGGVDTLAVNFNFNNPTSNLAGTTRIAAQAYRMNDAYMGFNVCPDGTSGCLNDDLAIITLSEKAPTAAKIYGIYNGAPQEGELITMVGYGTSGTGQVGHVSGTANYYVKKVAKNTADLYDLDDEQGFAAGAAEVWYADFDGVDYRGQRQDTWRQLGLSNVGYLPTGVEGNIGGGDSGGPSFIQRNGQWMLFGNNTFGGNWPDQVSGTYGTYFGGMVLSAYGDFIQSSTLGMAQMVPEPETYALMLAGLGLVGMLARRRAPR</sequence>
<evidence type="ECO:0000313" key="4">
    <source>
        <dbReference type="Proteomes" id="UP001365405"/>
    </source>
</evidence>
<dbReference type="InterPro" id="IPR051333">
    <property type="entry name" value="CLIP_Serine_Protease"/>
</dbReference>
<reference evidence="3 4" key="1">
    <citation type="submission" date="2024-04" db="EMBL/GenBank/DDBJ databases">
        <title>Novel species of the genus Ideonella isolated from streams.</title>
        <authorList>
            <person name="Lu H."/>
        </authorList>
    </citation>
    <scope>NUCLEOTIDE SEQUENCE [LARGE SCALE GENOMIC DNA]</scope>
    <source>
        <strain evidence="3 4">DXS22W</strain>
    </source>
</reference>
<keyword evidence="3" id="KW-0378">Hydrolase</keyword>
<dbReference type="Proteomes" id="UP001365405">
    <property type="component" value="Unassembled WGS sequence"/>
</dbReference>
<dbReference type="InterPro" id="IPR001314">
    <property type="entry name" value="Peptidase_S1A"/>
</dbReference>
<dbReference type="InterPro" id="IPR001254">
    <property type="entry name" value="Trypsin_dom"/>
</dbReference>
<dbReference type="PROSITE" id="PS00134">
    <property type="entry name" value="TRYPSIN_HIS"/>
    <property type="match status" value="1"/>
</dbReference>
<dbReference type="PROSITE" id="PS50240">
    <property type="entry name" value="TRYPSIN_DOM"/>
    <property type="match status" value="1"/>
</dbReference>